<protein>
    <submittedName>
        <fullName evidence="2">Uncharacterized protein</fullName>
    </submittedName>
</protein>
<proteinExistence type="predicted"/>
<organism evidence="2 3">
    <name type="scientific">Prochlorothrix hollandica PCC 9006 = CALU 1027</name>
    <dbReference type="NCBI Taxonomy" id="317619"/>
    <lineage>
        <taxon>Bacteria</taxon>
        <taxon>Bacillati</taxon>
        <taxon>Cyanobacteriota</taxon>
        <taxon>Cyanophyceae</taxon>
        <taxon>Prochlorotrichales</taxon>
        <taxon>Prochlorotrichaceae</taxon>
        <taxon>Prochlorothrix</taxon>
    </lineage>
</organism>
<reference evidence="2" key="1">
    <citation type="submission" date="2012-04" db="EMBL/GenBank/DDBJ databases">
        <authorList>
            <person name="Borisov I.G."/>
            <person name="Ivanikova N.V."/>
            <person name="Pinevich A.V."/>
        </authorList>
    </citation>
    <scope>NUCLEOTIDE SEQUENCE</scope>
    <source>
        <strain evidence="2">CALU 1027</strain>
    </source>
</reference>
<name>A0A0M2PXQ8_PROHO</name>
<evidence type="ECO:0000256" key="1">
    <source>
        <dbReference type="SAM" id="MobiDB-lite"/>
    </source>
</evidence>
<dbReference type="EMBL" id="AJTX02000002">
    <property type="protein sequence ID" value="KKJ00955.1"/>
    <property type="molecule type" value="Genomic_DNA"/>
</dbReference>
<keyword evidence="3" id="KW-1185">Reference proteome</keyword>
<dbReference type="AlphaFoldDB" id="A0A0M2PXQ8"/>
<accession>A0A0M2PXQ8</accession>
<feature type="region of interest" description="Disordered" evidence="1">
    <location>
        <begin position="26"/>
        <end position="61"/>
    </location>
</feature>
<gene>
    <name evidence="2" type="ORF">PROH_00480</name>
</gene>
<feature type="compositionally biased region" description="Polar residues" evidence="1">
    <location>
        <begin position="52"/>
        <end position="61"/>
    </location>
</feature>
<evidence type="ECO:0000313" key="3">
    <source>
        <dbReference type="Proteomes" id="UP000034681"/>
    </source>
</evidence>
<sequence length="61" mass="7116">MRDDRSNPVDKFNRLIRAVFQFLHQDLGAPSSQNPKPMEPTDGEDWTKETTETINRSLLDR</sequence>
<comment type="caution">
    <text evidence="2">The sequence shown here is derived from an EMBL/GenBank/DDBJ whole genome shotgun (WGS) entry which is preliminary data.</text>
</comment>
<dbReference type="Proteomes" id="UP000034681">
    <property type="component" value="Unassembled WGS sequence"/>
</dbReference>
<evidence type="ECO:0000313" key="2">
    <source>
        <dbReference type="EMBL" id="KKJ00955.1"/>
    </source>
</evidence>
<dbReference type="RefSeq" id="WP_016923317.1">
    <property type="nucleotide sequence ID" value="NZ_KB235941.1"/>
</dbReference>